<dbReference type="PROSITE" id="PS00107">
    <property type="entry name" value="PROTEIN_KINASE_ATP"/>
    <property type="match status" value="1"/>
</dbReference>
<evidence type="ECO:0000256" key="1">
    <source>
        <dbReference type="PROSITE-ProRule" id="PRU10141"/>
    </source>
</evidence>
<keyword evidence="1" id="KW-0547">Nucleotide-binding</keyword>
<proteinExistence type="predicted"/>
<feature type="binding site" evidence="1">
    <location>
        <position position="71"/>
    </location>
    <ligand>
        <name>ATP</name>
        <dbReference type="ChEBI" id="CHEBI:30616"/>
    </ligand>
</feature>
<dbReference type="EMBL" id="HACA01013862">
    <property type="protein sequence ID" value="CDW31223.1"/>
    <property type="molecule type" value="Transcribed_RNA"/>
</dbReference>
<dbReference type="GO" id="GO:0004672">
    <property type="term" value="F:protein kinase activity"/>
    <property type="evidence" value="ECO:0007669"/>
    <property type="project" value="InterPro"/>
</dbReference>
<dbReference type="Gene3D" id="3.30.200.20">
    <property type="entry name" value="Phosphorylase Kinase, domain 1"/>
    <property type="match status" value="1"/>
</dbReference>
<dbReference type="Pfam" id="PF00069">
    <property type="entry name" value="Pkinase"/>
    <property type="match status" value="1"/>
</dbReference>
<dbReference type="InterPro" id="IPR000719">
    <property type="entry name" value="Prot_kinase_dom"/>
</dbReference>
<keyword evidence="3" id="KW-0418">Kinase</keyword>
<dbReference type="AlphaFoldDB" id="A0A0K2TYZ4"/>
<dbReference type="InterPro" id="IPR051585">
    <property type="entry name" value="STE20_Ser/Thr_Kinases"/>
</dbReference>
<organism evidence="3">
    <name type="scientific">Lepeophtheirus salmonis</name>
    <name type="common">Salmon louse</name>
    <name type="synonym">Caligus salmonis</name>
    <dbReference type="NCBI Taxonomy" id="72036"/>
    <lineage>
        <taxon>Eukaryota</taxon>
        <taxon>Metazoa</taxon>
        <taxon>Ecdysozoa</taxon>
        <taxon>Arthropoda</taxon>
        <taxon>Crustacea</taxon>
        <taxon>Multicrustacea</taxon>
        <taxon>Hexanauplia</taxon>
        <taxon>Copepoda</taxon>
        <taxon>Siphonostomatoida</taxon>
        <taxon>Caligidae</taxon>
        <taxon>Lepeophtheirus</taxon>
    </lineage>
</organism>
<accession>A0A0K2TYZ4</accession>
<evidence type="ECO:0000313" key="3">
    <source>
        <dbReference type="EMBL" id="CDW31223.1"/>
    </source>
</evidence>
<keyword evidence="3" id="KW-0808">Transferase</keyword>
<evidence type="ECO:0000259" key="2">
    <source>
        <dbReference type="PROSITE" id="PS50011"/>
    </source>
</evidence>
<keyword evidence="1" id="KW-0067">ATP-binding</keyword>
<dbReference type="SUPFAM" id="SSF56112">
    <property type="entry name" value="Protein kinase-like (PK-like)"/>
    <property type="match status" value="1"/>
</dbReference>
<dbReference type="PANTHER" id="PTHR46538">
    <property type="entry name" value="PROTEIN KINASE DOMAIN-CONTAINING PROTEIN"/>
    <property type="match status" value="1"/>
</dbReference>
<dbReference type="GO" id="GO:0005524">
    <property type="term" value="F:ATP binding"/>
    <property type="evidence" value="ECO:0007669"/>
    <property type="project" value="UniProtKB-UniRule"/>
</dbReference>
<dbReference type="PANTHER" id="PTHR46538:SF3">
    <property type="entry name" value="PROTEIN KINASE DOMAIN-CONTAINING PROTEIN"/>
    <property type="match status" value="1"/>
</dbReference>
<feature type="domain" description="Protein kinase" evidence="2">
    <location>
        <begin position="42"/>
        <end position="144"/>
    </location>
</feature>
<dbReference type="OrthoDB" id="10027016at2759"/>
<name>A0A0K2TYZ4_LEPSM</name>
<dbReference type="InterPro" id="IPR017441">
    <property type="entry name" value="Protein_kinase_ATP_BS"/>
</dbReference>
<dbReference type="PROSITE" id="PS50011">
    <property type="entry name" value="PROTEIN_KINASE_DOM"/>
    <property type="match status" value="1"/>
</dbReference>
<reference evidence="3" key="1">
    <citation type="submission" date="2014-05" db="EMBL/GenBank/DDBJ databases">
        <authorList>
            <person name="Chronopoulou M."/>
        </authorList>
    </citation>
    <scope>NUCLEOTIDE SEQUENCE</scope>
    <source>
        <tissue evidence="3">Whole organism</tissue>
    </source>
</reference>
<dbReference type="InterPro" id="IPR011009">
    <property type="entry name" value="Kinase-like_dom_sf"/>
</dbReference>
<protein>
    <submittedName>
        <fullName evidence="3">STE20like serine/threonineprotein kinaselike [Bombyx mori]</fullName>
    </submittedName>
</protein>
<sequence length="144" mass="16183">MPFLSHLKKVLHFGGGSDGGGKGFKGRITPNIKTGLDPEQEWEIVGDLGDGAFGKVHKACHRETGKLAAAKVCRLTHEEDLEDFAVEIDILSEMFHPNVITLFEAYFFADQLWVNQSLLLLLNTLCLTKYHFSHSNCVRKLQFH</sequence>